<dbReference type="Proteomes" id="UP001177670">
    <property type="component" value="Unassembled WGS sequence"/>
</dbReference>
<keyword evidence="3" id="KW-1185">Reference proteome</keyword>
<reference evidence="2" key="1">
    <citation type="submission" date="2021-10" db="EMBL/GenBank/DDBJ databases">
        <title>Melipona bicolor Genome sequencing and assembly.</title>
        <authorList>
            <person name="Araujo N.S."/>
            <person name="Arias M.C."/>
        </authorList>
    </citation>
    <scope>NUCLEOTIDE SEQUENCE</scope>
    <source>
        <strain evidence="2">USP_2M_L1-L4_2017</strain>
        <tissue evidence="2">Whole body</tissue>
    </source>
</reference>
<name>A0AA40FKW4_9HYME</name>
<sequence>MLILRISRRCSQLKPSHSGLEPRRRELRDAKSPTMRERGLTFANDRTFHRKRNELLAEKLIARFFDPPRLEAPASSNDQIPPLIECPAISQVSLQEQKESGDCLSAKHYFCATFENFLSIRIFTGCPDGGIAVGWMFGLNGGEIIWFGAMEESLASKMVQLRGTSDEMGRFLSVNTKCSIRDIQI</sequence>
<organism evidence="2 3">
    <name type="scientific">Melipona bicolor</name>
    <dbReference type="NCBI Taxonomy" id="60889"/>
    <lineage>
        <taxon>Eukaryota</taxon>
        <taxon>Metazoa</taxon>
        <taxon>Ecdysozoa</taxon>
        <taxon>Arthropoda</taxon>
        <taxon>Hexapoda</taxon>
        <taxon>Insecta</taxon>
        <taxon>Pterygota</taxon>
        <taxon>Neoptera</taxon>
        <taxon>Endopterygota</taxon>
        <taxon>Hymenoptera</taxon>
        <taxon>Apocrita</taxon>
        <taxon>Aculeata</taxon>
        <taxon>Apoidea</taxon>
        <taxon>Anthophila</taxon>
        <taxon>Apidae</taxon>
        <taxon>Melipona</taxon>
    </lineage>
</organism>
<comment type="caution">
    <text evidence="2">The sequence shown here is derived from an EMBL/GenBank/DDBJ whole genome shotgun (WGS) entry which is preliminary data.</text>
</comment>
<evidence type="ECO:0000313" key="3">
    <source>
        <dbReference type="Proteomes" id="UP001177670"/>
    </source>
</evidence>
<dbReference type="EMBL" id="JAHYIQ010000029">
    <property type="protein sequence ID" value="KAK1120743.1"/>
    <property type="molecule type" value="Genomic_DNA"/>
</dbReference>
<evidence type="ECO:0000313" key="2">
    <source>
        <dbReference type="EMBL" id="KAK1120743.1"/>
    </source>
</evidence>
<feature type="region of interest" description="Disordered" evidence="1">
    <location>
        <begin position="14"/>
        <end position="34"/>
    </location>
</feature>
<protein>
    <submittedName>
        <fullName evidence="2">Uncharacterized protein</fullName>
    </submittedName>
</protein>
<proteinExistence type="predicted"/>
<feature type="compositionally biased region" description="Basic and acidic residues" evidence="1">
    <location>
        <begin position="20"/>
        <end position="34"/>
    </location>
</feature>
<evidence type="ECO:0000256" key="1">
    <source>
        <dbReference type="SAM" id="MobiDB-lite"/>
    </source>
</evidence>
<accession>A0AA40FKW4</accession>
<dbReference type="AlphaFoldDB" id="A0AA40FKW4"/>
<gene>
    <name evidence="2" type="ORF">K0M31_010947</name>
</gene>